<dbReference type="InterPro" id="IPR042266">
    <property type="entry name" value="PPPDE_sf"/>
</dbReference>
<dbReference type="PANTHER" id="PTHR12378">
    <property type="entry name" value="DESUMOYLATING ISOPEPTIDASE"/>
    <property type="match status" value="1"/>
</dbReference>
<evidence type="ECO:0000256" key="4">
    <source>
        <dbReference type="SAM" id="MobiDB-lite"/>
    </source>
</evidence>
<feature type="region of interest" description="Disordered" evidence="4">
    <location>
        <begin position="169"/>
        <end position="220"/>
    </location>
</feature>
<evidence type="ECO:0000259" key="5">
    <source>
        <dbReference type="PROSITE" id="PS51858"/>
    </source>
</evidence>
<dbReference type="AlphaFoldDB" id="A0A7R9W2X6"/>
<accession>A0A7R9W2X6</accession>
<comment type="similarity">
    <text evidence="1">Belongs to the DeSI family.</text>
</comment>
<dbReference type="SMART" id="SM01179">
    <property type="entry name" value="DUF862"/>
    <property type="match status" value="1"/>
</dbReference>
<gene>
    <name evidence="6" type="ORF">TDUB1175_LOCUS10492</name>
</gene>
<proteinExistence type="inferred from homology"/>
<feature type="compositionally biased region" description="Polar residues" evidence="4">
    <location>
        <begin position="190"/>
        <end position="211"/>
    </location>
</feature>
<evidence type="ECO:0000313" key="6">
    <source>
        <dbReference type="EMBL" id="CAD8311703.1"/>
    </source>
</evidence>
<evidence type="ECO:0000256" key="2">
    <source>
        <dbReference type="ARBA" id="ARBA00022670"/>
    </source>
</evidence>
<feature type="domain" description="PPPDE" evidence="5">
    <location>
        <begin position="10"/>
        <end position="159"/>
    </location>
</feature>
<evidence type="ECO:0000256" key="3">
    <source>
        <dbReference type="ARBA" id="ARBA00022801"/>
    </source>
</evidence>
<dbReference type="EMBL" id="HBED01021002">
    <property type="protein sequence ID" value="CAD8311703.1"/>
    <property type="molecule type" value="Transcribed_RNA"/>
</dbReference>
<protein>
    <recommendedName>
        <fullName evidence="5">PPPDE domain-containing protein</fullName>
    </recommendedName>
</protein>
<keyword evidence="2" id="KW-0645">Protease</keyword>
<dbReference type="GO" id="GO:0006508">
    <property type="term" value="P:proteolysis"/>
    <property type="evidence" value="ECO:0007669"/>
    <property type="project" value="UniProtKB-KW"/>
</dbReference>
<dbReference type="Pfam" id="PF05903">
    <property type="entry name" value="Peptidase_C97"/>
    <property type="match status" value="1"/>
</dbReference>
<dbReference type="InterPro" id="IPR008580">
    <property type="entry name" value="PPPDE_dom"/>
</dbReference>
<dbReference type="GO" id="GO:0008233">
    <property type="term" value="F:peptidase activity"/>
    <property type="evidence" value="ECO:0007669"/>
    <property type="project" value="UniProtKB-KW"/>
</dbReference>
<dbReference type="InterPro" id="IPR011989">
    <property type="entry name" value="ARM-like"/>
</dbReference>
<evidence type="ECO:0000256" key="1">
    <source>
        <dbReference type="ARBA" id="ARBA00008140"/>
    </source>
</evidence>
<reference evidence="6" key="1">
    <citation type="submission" date="2021-01" db="EMBL/GenBank/DDBJ databases">
        <authorList>
            <person name="Corre E."/>
            <person name="Pelletier E."/>
            <person name="Niang G."/>
            <person name="Scheremetjew M."/>
            <person name="Finn R."/>
            <person name="Kale V."/>
            <person name="Holt S."/>
            <person name="Cochrane G."/>
            <person name="Meng A."/>
            <person name="Brown T."/>
            <person name="Cohen L."/>
        </authorList>
    </citation>
    <scope>NUCLEOTIDE SEQUENCE</scope>
    <source>
        <strain evidence="6">CCMP147</strain>
    </source>
</reference>
<dbReference type="Gene3D" id="1.25.10.10">
    <property type="entry name" value="Leucine-rich Repeat Variant"/>
    <property type="match status" value="1"/>
</dbReference>
<dbReference type="Gene3D" id="3.90.1720.30">
    <property type="entry name" value="PPPDE domains"/>
    <property type="match status" value="1"/>
</dbReference>
<keyword evidence="3" id="KW-0378">Hydrolase</keyword>
<sequence>MTDSATAATHEVRLALYDLSQGMARSLSGQFLGPAHSIDIIPHTALVVYGREYYFGGGIQSCEPHEFRRQRGIFPIEVTSLGRTTVSQREFEDWCVARTLDGSFAPGSYDLMRRNCNNFSHEAATGGLQLDRGVPDWILGVPERFLSSPMGQMIRPMLEGMQMSGPGAMDGGVTLGRTATPPSVPLATAASASENPWANVPTSSSAETKPPSSEAVRTTDEVKTPILDKYSRPLLSADTATVSICTSKICKSLVEEEKSSIEALGEVLSVPGRALTHKVLESSLPVLMRCLDPPSKNAAFALMLLRLVALRPPADTGAALELKECVVLVGAKLVECHSSPPSNSTNRPLTSSHAARSMAWCCLGNAAAADSTLEFLLRDDPALRDGLVDAALSDASPESQPRREVRQSAVTYLYNVAHGTVAIGGAQRSDAEGDEELPDLYVTLLCGALEGLTDEVDPTVMLRRLLITGKILRSGKDGTVNESVKSLVADLGFGDTICSLSRGSTENSEDSKSVAKIADELSNLLSISGKD</sequence>
<name>A0A7R9W2X6_9STRA</name>
<dbReference type="PROSITE" id="PS51858">
    <property type="entry name" value="PPPDE"/>
    <property type="match status" value="1"/>
</dbReference>
<dbReference type="GO" id="GO:0070646">
    <property type="term" value="P:protein modification by small protein removal"/>
    <property type="evidence" value="ECO:0007669"/>
    <property type="project" value="TreeGrafter"/>
</dbReference>
<dbReference type="PANTHER" id="PTHR12378:SF7">
    <property type="entry name" value="DESUMOYLATING ISOPEPTIDASE 1"/>
    <property type="match status" value="1"/>
</dbReference>
<organism evidence="6">
    <name type="scientific">Pseudictyota dubia</name>
    <dbReference type="NCBI Taxonomy" id="2749911"/>
    <lineage>
        <taxon>Eukaryota</taxon>
        <taxon>Sar</taxon>
        <taxon>Stramenopiles</taxon>
        <taxon>Ochrophyta</taxon>
        <taxon>Bacillariophyta</taxon>
        <taxon>Mediophyceae</taxon>
        <taxon>Biddulphiophycidae</taxon>
        <taxon>Eupodiscales</taxon>
        <taxon>Odontellaceae</taxon>
        <taxon>Pseudictyota</taxon>
    </lineage>
</organism>